<proteinExistence type="inferred from homology"/>
<dbReference type="Pfam" id="PF00909">
    <property type="entry name" value="Ammonium_transp"/>
    <property type="match status" value="1"/>
</dbReference>
<feature type="transmembrane region" description="Helical" evidence="8">
    <location>
        <begin position="271"/>
        <end position="291"/>
    </location>
</feature>
<evidence type="ECO:0000256" key="4">
    <source>
        <dbReference type="ARBA" id="ARBA00022692"/>
    </source>
</evidence>
<feature type="transmembrane region" description="Helical" evidence="8">
    <location>
        <begin position="201"/>
        <end position="221"/>
    </location>
</feature>
<comment type="similarity">
    <text evidence="2 8">Belongs to the ammonia transporter channel (TC 1.A.11.2) family.</text>
</comment>
<evidence type="ECO:0000259" key="9">
    <source>
        <dbReference type="Pfam" id="PF00909"/>
    </source>
</evidence>
<feature type="transmembrane region" description="Helical" evidence="8">
    <location>
        <begin position="398"/>
        <end position="415"/>
    </location>
</feature>
<protein>
    <recommendedName>
        <fullName evidence="8">Ammonium transporter</fullName>
    </recommendedName>
</protein>
<feature type="domain" description="Ammonium transporter AmtB-like" evidence="9">
    <location>
        <begin position="83"/>
        <end position="473"/>
    </location>
</feature>
<dbReference type="Proteomes" id="UP000199073">
    <property type="component" value="Unassembled WGS sequence"/>
</dbReference>
<dbReference type="AlphaFoldDB" id="A0A1H0QWE3"/>
<dbReference type="NCBIfam" id="TIGR03644">
    <property type="entry name" value="marine_trans_1"/>
    <property type="match status" value="1"/>
</dbReference>
<feature type="transmembrane region" description="Helical" evidence="8">
    <location>
        <begin position="241"/>
        <end position="259"/>
    </location>
</feature>
<keyword evidence="7 8" id="KW-0924">Ammonia transport</keyword>
<dbReference type="InterPro" id="IPR024041">
    <property type="entry name" value="NH4_transpt_AmtB-like_dom"/>
</dbReference>
<accession>A0A1H0QWE3</accession>
<feature type="transmembrane region" description="Helical" evidence="8">
    <location>
        <begin position="44"/>
        <end position="62"/>
    </location>
</feature>
<reference evidence="10 11" key="1">
    <citation type="submission" date="2016-10" db="EMBL/GenBank/DDBJ databases">
        <authorList>
            <person name="de Groot N.N."/>
        </authorList>
    </citation>
    <scope>NUCLEOTIDE SEQUENCE [LARGE SCALE GENOMIC DNA]</scope>
    <source>
        <strain evidence="10 11">DSM 12130</strain>
    </source>
</reference>
<feature type="transmembrane region" description="Helical" evidence="8">
    <location>
        <begin position="344"/>
        <end position="361"/>
    </location>
</feature>
<keyword evidence="3 8" id="KW-0813">Transport</keyword>
<evidence type="ECO:0000313" key="11">
    <source>
        <dbReference type="Proteomes" id="UP000199073"/>
    </source>
</evidence>
<dbReference type="PANTHER" id="PTHR11730">
    <property type="entry name" value="AMMONIUM TRANSPORTER"/>
    <property type="match status" value="1"/>
</dbReference>
<dbReference type="InterPro" id="IPR019879">
    <property type="entry name" value="Ammonium_transptr_marine"/>
</dbReference>
<evidence type="ECO:0000256" key="2">
    <source>
        <dbReference type="ARBA" id="ARBA00005887"/>
    </source>
</evidence>
<evidence type="ECO:0000256" key="1">
    <source>
        <dbReference type="ARBA" id="ARBA00004141"/>
    </source>
</evidence>
<dbReference type="STRING" id="91360.SAMN05660330_02098"/>
<evidence type="ECO:0000256" key="7">
    <source>
        <dbReference type="ARBA" id="ARBA00023177"/>
    </source>
</evidence>
<feature type="transmembrane region" description="Helical" evidence="8">
    <location>
        <begin position="176"/>
        <end position="194"/>
    </location>
</feature>
<dbReference type="GO" id="GO:0097272">
    <property type="term" value="P:ammonium homeostasis"/>
    <property type="evidence" value="ECO:0007669"/>
    <property type="project" value="TreeGrafter"/>
</dbReference>
<keyword evidence="11" id="KW-1185">Reference proteome</keyword>
<dbReference type="Gene3D" id="1.10.3430.10">
    <property type="entry name" value="Ammonium transporter AmtB like domains"/>
    <property type="match status" value="1"/>
</dbReference>
<feature type="transmembrane region" description="Helical" evidence="8">
    <location>
        <begin position="82"/>
        <end position="106"/>
    </location>
</feature>
<feature type="transmembrane region" description="Helical" evidence="8">
    <location>
        <begin position="367"/>
        <end position="386"/>
    </location>
</feature>
<dbReference type="NCBIfam" id="TIGR00836">
    <property type="entry name" value="amt"/>
    <property type="match status" value="1"/>
</dbReference>
<evidence type="ECO:0000313" key="10">
    <source>
        <dbReference type="EMBL" id="SDP21465.1"/>
    </source>
</evidence>
<name>A0A1H0QWE3_9BACT</name>
<keyword evidence="5 8" id="KW-1133">Transmembrane helix</keyword>
<dbReference type="GO" id="GO:0005886">
    <property type="term" value="C:plasma membrane"/>
    <property type="evidence" value="ECO:0007669"/>
    <property type="project" value="UniProtKB-SubCell"/>
</dbReference>
<sequence>MALVILRPDGAMGPTYNFVSLFAKQRHTKQMEENVSEKLKYRKCLGTGVFLAGLAIAVPAMAEEPGVKNSFIELAYSVDTFYFLMSGALVMWMAAGFAMLEAGLVRSKNTVEILTKNIALYAVACVMYMLVGYNIMYGGGPNGFIPGLSFLLGLDNTAEAVLSSGGDIYYSSMADFFFQVVFVATAMSIVSGAVAERMKLWAFLIFAVVMTGFIYPVQGYWKWGGGFLDALGFLDFAGSGVVHLCGAAAAFAGVLLLGPRTGKYVDGKIKAIPGANLPLATLGTFILWLGWFGFNGGSELKISNIAEANAVSLVFVNTNAAAAGGLVASLILSQIWFGKADLTMVLNGALAGLVSITAEPLTPTPLMATIVGVVGGLIVVGAIILIDKMKIDDPVGAISVHGICGIWGLIAVAFTNPEGSLAAQLTGVVVIFGWVFCTSFVLWMVIKSVLGIRISEEEELEGADVTECGLAAYPEFTKE</sequence>
<dbReference type="GO" id="GO:0008519">
    <property type="term" value="F:ammonium channel activity"/>
    <property type="evidence" value="ECO:0007669"/>
    <property type="project" value="InterPro"/>
</dbReference>
<dbReference type="InterPro" id="IPR029020">
    <property type="entry name" value="Ammonium/urea_transptr"/>
</dbReference>
<dbReference type="PROSITE" id="PS01219">
    <property type="entry name" value="AMMONIUM_TRANSP"/>
    <property type="match status" value="1"/>
</dbReference>
<feature type="transmembrane region" description="Helical" evidence="8">
    <location>
        <begin position="118"/>
        <end position="136"/>
    </location>
</feature>
<feature type="transmembrane region" description="Helical" evidence="8">
    <location>
        <begin position="421"/>
        <end position="446"/>
    </location>
</feature>
<dbReference type="EMBL" id="FNJI01000013">
    <property type="protein sequence ID" value="SDP21465.1"/>
    <property type="molecule type" value="Genomic_DNA"/>
</dbReference>
<keyword evidence="4 8" id="KW-0812">Transmembrane</keyword>
<evidence type="ECO:0000256" key="6">
    <source>
        <dbReference type="ARBA" id="ARBA00023136"/>
    </source>
</evidence>
<dbReference type="InterPro" id="IPR001905">
    <property type="entry name" value="Ammonium_transpt"/>
</dbReference>
<feature type="transmembrane region" description="Helical" evidence="8">
    <location>
        <begin position="311"/>
        <end position="332"/>
    </location>
</feature>
<dbReference type="PANTHER" id="PTHR11730:SF62">
    <property type="entry name" value="AMMONIUM TRANSPORTER SLL1017-RELATED"/>
    <property type="match status" value="1"/>
</dbReference>
<dbReference type="InterPro" id="IPR018047">
    <property type="entry name" value="Ammonium_transpt_CS"/>
</dbReference>
<dbReference type="SUPFAM" id="SSF111352">
    <property type="entry name" value="Ammonium transporter"/>
    <property type="match status" value="1"/>
</dbReference>
<evidence type="ECO:0000256" key="8">
    <source>
        <dbReference type="RuleBase" id="RU362002"/>
    </source>
</evidence>
<gene>
    <name evidence="10" type="ORF">SAMN05660330_02098</name>
</gene>
<evidence type="ECO:0000256" key="5">
    <source>
        <dbReference type="ARBA" id="ARBA00022989"/>
    </source>
</evidence>
<evidence type="ECO:0000256" key="3">
    <source>
        <dbReference type="ARBA" id="ARBA00022448"/>
    </source>
</evidence>
<organism evidence="10 11">
    <name type="scientific">Desulforhopalus singaporensis</name>
    <dbReference type="NCBI Taxonomy" id="91360"/>
    <lineage>
        <taxon>Bacteria</taxon>
        <taxon>Pseudomonadati</taxon>
        <taxon>Thermodesulfobacteriota</taxon>
        <taxon>Desulfobulbia</taxon>
        <taxon>Desulfobulbales</taxon>
        <taxon>Desulfocapsaceae</taxon>
        <taxon>Desulforhopalus</taxon>
    </lineage>
</organism>
<comment type="subcellular location">
    <subcellularLocation>
        <location evidence="8">Cell membrane</location>
        <topology evidence="8">Multi-pass membrane protein</topology>
    </subcellularLocation>
    <subcellularLocation>
        <location evidence="1">Membrane</location>
        <topology evidence="1">Multi-pass membrane protein</topology>
    </subcellularLocation>
</comment>
<keyword evidence="6 8" id="KW-0472">Membrane</keyword>